<evidence type="ECO:0000313" key="3">
    <source>
        <dbReference type="Proteomes" id="UP000823485"/>
    </source>
</evidence>
<evidence type="ECO:0000256" key="1">
    <source>
        <dbReference type="ARBA" id="ARBA00023063"/>
    </source>
</evidence>
<gene>
    <name evidence="2" type="ORF">JOC94_004161</name>
</gene>
<name>A0ABS2REX0_9BACI</name>
<dbReference type="PANTHER" id="PTHR43680">
    <property type="entry name" value="NITRATE REDUCTASE MOLYBDENUM COFACTOR ASSEMBLY CHAPERONE"/>
    <property type="match status" value="1"/>
</dbReference>
<evidence type="ECO:0000313" key="2">
    <source>
        <dbReference type="EMBL" id="MBM7717136.1"/>
    </source>
</evidence>
<dbReference type="Gene3D" id="1.10.3480.10">
    <property type="entry name" value="TorD-like"/>
    <property type="match status" value="1"/>
</dbReference>
<dbReference type="SUPFAM" id="SSF89155">
    <property type="entry name" value="TorD-like"/>
    <property type="match status" value="1"/>
</dbReference>
<dbReference type="InterPro" id="IPR003765">
    <property type="entry name" value="NO3_reductase_chaperone_NarJ"/>
</dbReference>
<dbReference type="Proteomes" id="UP000823485">
    <property type="component" value="Unassembled WGS sequence"/>
</dbReference>
<dbReference type="Pfam" id="PF02613">
    <property type="entry name" value="Nitrate_red_del"/>
    <property type="match status" value="1"/>
</dbReference>
<reference evidence="2 3" key="1">
    <citation type="submission" date="2021-01" db="EMBL/GenBank/DDBJ databases">
        <title>Genomic Encyclopedia of Type Strains, Phase IV (KMG-IV): sequencing the most valuable type-strain genomes for metagenomic binning, comparative biology and taxonomic classification.</title>
        <authorList>
            <person name="Goeker M."/>
        </authorList>
    </citation>
    <scope>NUCLEOTIDE SEQUENCE [LARGE SCALE GENOMIC DNA]</scope>
    <source>
        <strain evidence="2 3">DSM 105453</strain>
    </source>
</reference>
<organism evidence="2 3">
    <name type="scientific">Siminovitchia thermophila</name>
    <dbReference type="NCBI Taxonomy" id="1245522"/>
    <lineage>
        <taxon>Bacteria</taxon>
        <taxon>Bacillati</taxon>
        <taxon>Bacillota</taxon>
        <taxon>Bacilli</taxon>
        <taxon>Bacillales</taxon>
        <taxon>Bacillaceae</taxon>
        <taxon>Siminovitchia</taxon>
    </lineage>
</organism>
<proteinExistence type="predicted"/>
<sequence>MNPALNYQLISFLLQYPDRRWEEGLPDVKLEIEQITYEPLKEKLVKFVEAVNNSSSTDWLDRYIETFDFGRATNLYVTYLKQGEKRERGMELLQLKKIYQQAGFTVTDKELPDYLPAMLEFCAQVPTKQSNELLANYGGAIWLLREKLHSMNNDYGLLLDALFIQMDVNGVNIDECKQSNALIEKR</sequence>
<keyword evidence="1" id="KW-0534">Nitrate assimilation</keyword>
<dbReference type="EMBL" id="JAFBFH010000039">
    <property type="protein sequence ID" value="MBM7717136.1"/>
    <property type="molecule type" value="Genomic_DNA"/>
</dbReference>
<keyword evidence="3" id="KW-1185">Reference proteome</keyword>
<accession>A0ABS2REX0</accession>
<dbReference type="PANTHER" id="PTHR43680:SF2">
    <property type="entry name" value="NITRATE REDUCTASE MOLYBDENUM COFACTOR ASSEMBLY CHAPERONE NARJ"/>
    <property type="match status" value="1"/>
</dbReference>
<protein>
    <submittedName>
        <fullName evidence="2">Nitrate reductase delta subunit</fullName>
    </submittedName>
</protein>
<dbReference type="NCBIfam" id="TIGR00684">
    <property type="entry name" value="narJ"/>
    <property type="match status" value="1"/>
</dbReference>
<comment type="caution">
    <text evidence="2">The sequence shown here is derived from an EMBL/GenBank/DDBJ whole genome shotgun (WGS) entry which is preliminary data.</text>
</comment>
<dbReference type="InterPro" id="IPR020945">
    <property type="entry name" value="DMSO/NO3_reduct_chaperone"/>
</dbReference>
<dbReference type="InterPro" id="IPR036411">
    <property type="entry name" value="TorD-like_sf"/>
</dbReference>
<dbReference type="RefSeq" id="WP_077111596.1">
    <property type="nucleotide sequence ID" value="NZ_JAFBFH010000039.1"/>
</dbReference>